<dbReference type="Proteomes" id="UP000217676">
    <property type="component" value="Chromosome"/>
</dbReference>
<feature type="compositionally biased region" description="Low complexity" evidence="8">
    <location>
        <begin position="130"/>
        <end position="141"/>
    </location>
</feature>
<feature type="compositionally biased region" description="Low complexity" evidence="8">
    <location>
        <begin position="245"/>
        <end position="256"/>
    </location>
</feature>
<reference evidence="12 13" key="1">
    <citation type="journal article" date="2016" name="Genome Announc.">
        <title>Complete Genome Sequence of Thiostrepton-Producing Streptomyces laurentii ATCC 31255.</title>
        <authorList>
            <person name="Doi K."/>
            <person name="Fujino Y."/>
            <person name="Nagayoshi Y."/>
            <person name="Ohshima T."/>
            <person name="Ogata S."/>
        </authorList>
    </citation>
    <scope>NUCLEOTIDE SEQUENCE [LARGE SCALE GENOMIC DNA]</scope>
    <source>
        <strain evidence="12 13">ATCC 31255</strain>
    </source>
</reference>
<feature type="domain" description="Chaplin" evidence="11">
    <location>
        <begin position="39"/>
        <end position="79"/>
    </location>
</feature>
<feature type="compositionally biased region" description="Pro residues" evidence="8">
    <location>
        <begin position="213"/>
        <end position="244"/>
    </location>
</feature>
<dbReference type="AlphaFoldDB" id="A0A169N8S5"/>
<keyword evidence="13" id="KW-1185">Reference proteome</keyword>
<dbReference type="Pfam" id="PF03777">
    <property type="entry name" value="ChpA-C"/>
    <property type="match status" value="2"/>
</dbReference>
<organism evidence="12 13">
    <name type="scientific">Streptomyces laurentii</name>
    <dbReference type="NCBI Taxonomy" id="39478"/>
    <lineage>
        <taxon>Bacteria</taxon>
        <taxon>Bacillati</taxon>
        <taxon>Actinomycetota</taxon>
        <taxon>Actinomycetes</taxon>
        <taxon>Kitasatosporales</taxon>
        <taxon>Streptomycetaceae</taxon>
        <taxon>Streptomyces</taxon>
    </lineage>
</organism>
<accession>A0A169N8S5</accession>
<evidence type="ECO:0000256" key="3">
    <source>
        <dbReference type="ARBA" id="ARBA00022525"/>
    </source>
</evidence>
<evidence type="ECO:0000256" key="4">
    <source>
        <dbReference type="ARBA" id="ARBA00022729"/>
    </source>
</evidence>
<evidence type="ECO:0000259" key="11">
    <source>
        <dbReference type="PROSITE" id="PS51884"/>
    </source>
</evidence>
<sequence length="285" mass="27250">MRQIRRSGLATLLVTGGALALSAGAAYADAGAQGAAVGSPGVASGNTIQLPVHVPVNICGNTVNVVGLLNPAAGNTCVNGSAAPAAHGGSGYGTADRSTADRGTGGSGRTHKDLPGTPRTGSSDHGSRGGSSEAGASKAGSSNGGGATAEAIAGDSPGVVSGNGIQLPIDIPANVSGNSVNVVGIGNPVFGNTSVNQSEEECDEPEIPTTPVTHPPAKPPVTPPGVQPPAPHPGTGPGPEPEAGPPALAHTGAGPVGYAAPASAALLLGGALMIRRSRRTAADRG</sequence>
<feature type="region of interest" description="Disordered" evidence="8">
    <location>
        <begin position="84"/>
        <end position="150"/>
    </location>
</feature>
<comment type="subcellular location">
    <subcellularLocation>
        <location evidence="1">Secreted</location>
        <location evidence="1">Cell wall</location>
    </subcellularLocation>
</comment>
<evidence type="ECO:0000256" key="9">
    <source>
        <dbReference type="SAM" id="Phobius"/>
    </source>
</evidence>
<dbReference type="GO" id="GO:0007155">
    <property type="term" value="P:cell adhesion"/>
    <property type="evidence" value="ECO:0007669"/>
    <property type="project" value="UniProtKB-KW"/>
</dbReference>
<evidence type="ECO:0000313" key="13">
    <source>
        <dbReference type="Proteomes" id="UP000217676"/>
    </source>
</evidence>
<evidence type="ECO:0000256" key="6">
    <source>
        <dbReference type="ARBA" id="ARBA00023087"/>
    </source>
</evidence>
<protein>
    <submittedName>
        <fullName evidence="12">Chaplin</fullName>
    </submittedName>
</protein>
<keyword evidence="4 10" id="KW-0732">Signal</keyword>
<evidence type="ECO:0000256" key="7">
    <source>
        <dbReference type="PROSITE-ProRule" id="PRU01232"/>
    </source>
</evidence>
<keyword evidence="9" id="KW-1133">Transmembrane helix</keyword>
<keyword evidence="3" id="KW-0964">Secreted</keyword>
<feature type="region of interest" description="Disordered" evidence="8">
    <location>
        <begin position="192"/>
        <end position="256"/>
    </location>
</feature>
<keyword evidence="6 7" id="KW-0034">Amyloid</keyword>
<proteinExistence type="predicted"/>
<feature type="transmembrane region" description="Helical" evidence="9">
    <location>
        <begin position="256"/>
        <end position="274"/>
    </location>
</feature>
<evidence type="ECO:0000256" key="2">
    <source>
        <dbReference type="ARBA" id="ARBA00022512"/>
    </source>
</evidence>
<evidence type="ECO:0000256" key="1">
    <source>
        <dbReference type="ARBA" id="ARBA00004191"/>
    </source>
</evidence>
<dbReference type="KEGG" id="slau:SLA_1503"/>
<name>A0A169N8S5_STRLU</name>
<feature type="signal peptide" evidence="10">
    <location>
        <begin position="1"/>
        <end position="28"/>
    </location>
</feature>
<evidence type="ECO:0000256" key="10">
    <source>
        <dbReference type="SAM" id="SignalP"/>
    </source>
</evidence>
<evidence type="ECO:0000256" key="8">
    <source>
        <dbReference type="SAM" id="MobiDB-lite"/>
    </source>
</evidence>
<evidence type="ECO:0000313" key="12">
    <source>
        <dbReference type="EMBL" id="BAU82442.1"/>
    </source>
</evidence>
<keyword evidence="9" id="KW-0812">Transmembrane</keyword>
<dbReference type="InterPro" id="IPR005528">
    <property type="entry name" value="ChpA-H"/>
</dbReference>
<evidence type="ECO:0000256" key="5">
    <source>
        <dbReference type="ARBA" id="ARBA00022889"/>
    </source>
</evidence>
<feature type="chain" id="PRO_5007902128" evidence="10">
    <location>
        <begin position="29"/>
        <end position="285"/>
    </location>
</feature>
<gene>
    <name evidence="12" type="ORF">SLA_1503</name>
</gene>
<dbReference type="EMBL" id="AP017424">
    <property type="protein sequence ID" value="BAU82442.1"/>
    <property type="molecule type" value="Genomic_DNA"/>
</dbReference>
<dbReference type="PROSITE" id="PS51884">
    <property type="entry name" value="CHAPLIN"/>
    <property type="match status" value="2"/>
</dbReference>
<keyword evidence="9" id="KW-0472">Membrane</keyword>
<keyword evidence="5" id="KW-0130">Cell adhesion</keyword>
<feature type="domain" description="Chaplin" evidence="11">
    <location>
        <begin position="156"/>
        <end position="196"/>
    </location>
</feature>
<keyword evidence="2" id="KW-0134">Cell wall</keyword>